<evidence type="ECO:0000256" key="1">
    <source>
        <dbReference type="ARBA" id="ARBA00006987"/>
    </source>
</evidence>
<name>A0A9X0QXM1_9PROT</name>
<dbReference type="RefSeq" id="WP_186770538.1">
    <property type="nucleotide sequence ID" value="NZ_JACOMF010000009.1"/>
</dbReference>
<accession>A0A9X0QXM1</accession>
<dbReference type="InterPro" id="IPR042100">
    <property type="entry name" value="Bug_dom1"/>
</dbReference>
<evidence type="ECO:0000313" key="2">
    <source>
        <dbReference type="EMBL" id="MBC4015770.1"/>
    </source>
</evidence>
<reference evidence="2" key="1">
    <citation type="submission" date="2020-08" db="EMBL/GenBank/DDBJ databases">
        <authorList>
            <person name="Hu Y."/>
            <person name="Nguyen S.V."/>
            <person name="Li F."/>
            <person name="Fanning S."/>
        </authorList>
    </citation>
    <scope>NUCLEOTIDE SEQUENCE</scope>
    <source>
        <strain evidence="2">SYSU D8009</strain>
    </source>
</reference>
<gene>
    <name evidence="2" type="ORF">H7965_10575</name>
</gene>
<keyword evidence="3" id="KW-1185">Reference proteome</keyword>
<proteinExistence type="inferred from homology"/>
<comment type="similarity">
    <text evidence="1">Belongs to the UPF0065 (bug) family.</text>
</comment>
<comment type="caution">
    <text evidence="2">The sequence shown here is derived from an EMBL/GenBank/DDBJ whole genome shotgun (WGS) entry which is preliminary data.</text>
</comment>
<dbReference type="Gene3D" id="3.40.190.10">
    <property type="entry name" value="Periplasmic binding protein-like II"/>
    <property type="match status" value="1"/>
</dbReference>
<dbReference type="AlphaFoldDB" id="A0A9X0QXM1"/>
<dbReference type="SUPFAM" id="SSF53850">
    <property type="entry name" value="Periplasmic binding protein-like II"/>
    <property type="match status" value="1"/>
</dbReference>
<dbReference type="Proteomes" id="UP000600101">
    <property type="component" value="Unassembled WGS sequence"/>
</dbReference>
<dbReference type="Pfam" id="PF03401">
    <property type="entry name" value="TctC"/>
    <property type="match status" value="1"/>
</dbReference>
<dbReference type="InterPro" id="IPR005064">
    <property type="entry name" value="BUG"/>
</dbReference>
<dbReference type="Gene3D" id="3.40.190.150">
    <property type="entry name" value="Bordetella uptake gene, domain 1"/>
    <property type="match status" value="1"/>
</dbReference>
<dbReference type="PANTHER" id="PTHR42928">
    <property type="entry name" value="TRICARBOXYLATE-BINDING PROTEIN"/>
    <property type="match status" value="1"/>
</dbReference>
<organism evidence="2 3">
    <name type="scientific">Siccirubricoccus deserti</name>
    <dbReference type="NCBI Taxonomy" id="2013562"/>
    <lineage>
        <taxon>Bacteria</taxon>
        <taxon>Pseudomonadati</taxon>
        <taxon>Pseudomonadota</taxon>
        <taxon>Alphaproteobacteria</taxon>
        <taxon>Acetobacterales</taxon>
        <taxon>Roseomonadaceae</taxon>
        <taxon>Siccirubricoccus</taxon>
    </lineage>
</organism>
<sequence length="326" mass="34837">MDTGYGRRRVLALAGGMLAAPGLLRAQGAYPSRSVRVINAYSPGGTADVVSRIILSGLSARIGQQFVVENRPGAAGTIAAQAVARAPADGYTLLYDATAHSVNPSLFGSRLAYDTRRDLLPVFLTMVSPNTLHATNAFAPKAIPELIALAKASPGKLDCASTGIGTVQHVSLEFFNHRAGVQINHVVYRDIAAARSDLISGRVPLQFSNVPGSVPIFASKEARVMAHCGPEPIPVLPGVPAMVETLPGFETYEWNGLFAPAGTPREVIQRLSTELNATIRDAAVLERLHTLGALPRANTPEEFATFREQQITFFADMVRMANIRID</sequence>
<dbReference type="PIRSF" id="PIRSF017082">
    <property type="entry name" value="YflP"/>
    <property type="match status" value="1"/>
</dbReference>
<evidence type="ECO:0000313" key="3">
    <source>
        <dbReference type="Proteomes" id="UP000600101"/>
    </source>
</evidence>
<dbReference type="EMBL" id="JACOMF010000009">
    <property type="protein sequence ID" value="MBC4015770.1"/>
    <property type="molecule type" value="Genomic_DNA"/>
</dbReference>
<protein>
    <submittedName>
        <fullName evidence="2">Tripartite tricarboxylate transporter substrate binding protein</fullName>
    </submittedName>
</protein>
<dbReference type="PANTHER" id="PTHR42928:SF5">
    <property type="entry name" value="BLR1237 PROTEIN"/>
    <property type="match status" value="1"/>
</dbReference>